<dbReference type="OrthoDB" id="5489833at2"/>
<dbReference type="RefSeq" id="WP_146981993.1">
    <property type="nucleotide sequence ID" value="NZ_VOSM01000006.1"/>
</dbReference>
<keyword evidence="3" id="KW-1185">Reference proteome</keyword>
<proteinExistence type="predicted"/>
<evidence type="ECO:0000313" key="2">
    <source>
        <dbReference type="EMBL" id="TXD36157.1"/>
    </source>
</evidence>
<evidence type="ECO:0008006" key="4">
    <source>
        <dbReference type="Google" id="ProtNLM"/>
    </source>
</evidence>
<evidence type="ECO:0000256" key="1">
    <source>
        <dbReference type="SAM" id="SignalP"/>
    </source>
</evidence>
<name>A0A5C6XBP0_9DELT</name>
<gene>
    <name evidence="2" type="ORF">FRC98_13625</name>
</gene>
<evidence type="ECO:0000313" key="3">
    <source>
        <dbReference type="Proteomes" id="UP000321412"/>
    </source>
</evidence>
<dbReference type="EMBL" id="VOSM01000006">
    <property type="protein sequence ID" value="TXD36157.1"/>
    <property type="molecule type" value="Genomic_DNA"/>
</dbReference>
<comment type="caution">
    <text evidence="2">The sequence shown here is derived from an EMBL/GenBank/DDBJ whole genome shotgun (WGS) entry which is preliminary data.</text>
</comment>
<dbReference type="PROSITE" id="PS51257">
    <property type="entry name" value="PROKAR_LIPOPROTEIN"/>
    <property type="match status" value="1"/>
</dbReference>
<dbReference type="AlphaFoldDB" id="A0A5C6XBP0"/>
<reference evidence="2 3" key="1">
    <citation type="submission" date="2019-08" db="EMBL/GenBank/DDBJ databases">
        <title>Bradymonadales sp. TMQ4.</title>
        <authorList>
            <person name="Liang Q."/>
        </authorList>
    </citation>
    <scope>NUCLEOTIDE SEQUENCE [LARGE SCALE GENOMIC DNA]</scope>
    <source>
        <strain evidence="2 3">TMQ4</strain>
    </source>
</reference>
<sequence>MVSRRFPMRSSIALALTLALSALGCTEPNPAYQGDPLLPDECRAGIERSELFDRFERPELLDVLVVMDNAGEMQAYQRALAEALPGFLERLEGEGGLDVQVGVVTSDARDGAGLAPIVRDVEGCEDNTLQVAYSGVEGWVRAAACNVQQGEGGDGFQQALDVIETNVLGEASALRAFRREEARLLILVVSNEDDCSGPTPEGEGASRDVCAWSAESRREVAPLVEELLASSESPEGISFAAITGPPSGASYEDGEVVRSVCRSTLGAAYPGNRLYQTVEAFGERGIFTSACTLDFFDQLDLIADRLAMTSSVTLCASEPMAHEPLEVLGLSEDGQEEVIGFGSGFVFLGPVEGCDNGALSLKRQGLEGIVEVSTRYCALP</sequence>
<protein>
    <recommendedName>
        <fullName evidence="4">VWFA domain-containing protein</fullName>
    </recommendedName>
</protein>
<feature type="signal peptide" evidence="1">
    <location>
        <begin position="1"/>
        <end position="24"/>
    </location>
</feature>
<feature type="chain" id="PRO_5022674945" description="VWFA domain-containing protein" evidence="1">
    <location>
        <begin position="25"/>
        <end position="380"/>
    </location>
</feature>
<dbReference type="Proteomes" id="UP000321412">
    <property type="component" value="Unassembled WGS sequence"/>
</dbReference>
<keyword evidence="1" id="KW-0732">Signal</keyword>
<organism evidence="2 3">
    <name type="scientific">Lujinxingia vulgaris</name>
    <dbReference type="NCBI Taxonomy" id="2600176"/>
    <lineage>
        <taxon>Bacteria</taxon>
        <taxon>Deltaproteobacteria</taxon>
        <taxon>Bradymonadales</taxon>
        <taxon>Lujinxingiaceae</taxon>
        <taxon>Lujinxingia</taxon>
    </lineage>
</organism>
<accession>A0A5C6XBP0</accession>